<name>A0AA39YD05_9PEZI</name>
<feature type="compositionally biased region" description="Polar residues" evidence="1">
    <location>
        <begin position="324"/>
        <end position="341"/>
    </location>
</feature>
<dbReference type="Proteomes" id="UP001174936">
    <property type="component" value="Unassembled WGS sequence"/>
</dbReference>
<keyword evidence="3" id="KW-1185">Reference proteome</keyword>
<evidence type="ECO:0000256" key="1">
    <source>
        <dbReference type="SAM" id="MobiDB-lite"/>
    </source>
</evidence>
<proteinExistence type="predicted"/>
<feature type="compositionally biased region" description="Basic and acidic residues" evidence="1">
    <location>
        <begin position="231"/>
        <end position="243"/>
    </location>
</feature>
<protein>
    <submittedName>
        <fullName evidence="2">Uncharacterized protein</fullName>
    </submittedName>
</protein>
<dbReference type="AlphaFoldDB" id="A0AA39YD05"/>
<reference evidence="2" key="1">
    <citation type="submission" date="2023-06" db="EMBL/GenBank/DDBJ databases">
        <title>Genome-scale phylogeny and comparative genomics of the fungal order Sordariales.</title>
        <authorList>
            <consortium name="Lawrence Berkeley National Laboratory"/>
            <person name="Hensen N."/>
            <person name="Bonometti L."/>
            <person name="Westerberg I."/>
            <person name="Brannstrom I.O."/>
            <person name="Guillou S."/>
            <person name="Cros-Aarteil S."/>
            <person name="Calhoun S."/>
            <person name="Haridas S."/>
            <person name="Kuo A."/>
            <person name="Mondo S."/>
            <person name="Pangilinan J."/>
            <person name="Riley R."/>
            <person name="Labutti K."/>
            <person name="Andreopoulos B."/>
            <person name="Lipzen A."/>
            <person name="Chen C."/>
            <person name="Yanf M."/>
            <person name="Daum C."/>
            <person name="Ng V."/>
            <person name="Clum A."/>
            <person name="Steindorff A."/>
            <person name="Ohm R."/>
            <person name="Martin F."/>
            <person name="Silar P."/>
            <person name="Natvig D."/>
            <person name="Lalanne C."/>
            <person name="Gautier V."/>
            <person name="Ament-Velasquez S.L."/>
            <person name="Kruys A."/>
            <person name="Hutchinson M.I."/>
            <person name="Powell A.J."/>
            <person name="Barry K."/>
            <person name="Miller A.N."/>
            <person name="Grigoriev I.V."/>
            <person name="Debuchy R."/>
            <person name="Gladieux P."/>
            <person name="Thoren M.H."/>
            <person name="Johannesson H."/>
        </authorList>
    </citation>
    <scope>NUCLEOTIDE SEQUENCE</scope>
    <source>
        <strain evidence="2">SMH2532-1</strain>
    </source>
</reference>
<accession>A0AA39YD05</accession>
<evidence type="ECO:0000313" key="3">
    <source>
        <dbReference type="Proteomes" id="UP001174936"/>
    </source>
</evidence>
<feature type="compositionally biased region" description="Polar residues" evidence="1">
    <location>
        <begin position="455"/>
        <end position="482"/>
    </location>
</feature>
<feature type="compositionally biased region" description="Low complexity" evidence="1">
    <location>
        <begin position="354"/>
        <end position="363"/>
    </location>
</feature>
<feature type="region of interest" description="Disordered" evidence="1">
    <location>
        <begin position="229"/>
        <end position="263"/>
    </location>
</feature>
<dbReference type="EMBL" id="JAULSV010000003">
    <property type="protein sequence ID" value="KAK0649226.1"/>
    <property type="molecule type" value="Genomic_DNA"/>
</dbReference>
<organism evidence="2 3">
    <name type="scientific">Cercophora newfieldiana</name>
    <dbReference type="NCBI Taxonomy" id="92897"/>
    <lineage>
        <taxon>Eukaryota</taxon>
        <taxon>Fungi</taxon>
        <taxon>Dikarya</taxon>
        <taxon>Ascomycota</taxon>
        <taxon>Pezizomycotina</taxon>
        <taxon>Sordariomycetes</taxon>
        <taxon>Sordariomycetidae</taxon>
        <taxon>Sordariales</taxon>
        <taxon>Lasiosphaeriaceae</taxon>
        <taxon>Cercophora</taxon>
    </lineage>
</organism>
<dbReference type="SUPFAM" id="SSF69322">
    <property type="entry name" value="Tricorn protease domain 2"/>
    <property type="match status" value="1"/>
</dbReference>
<gene>
    <name evidence="2" type="ORF">B0T16DRAFT_409641</name>
</gene>
<feature type="compositionally biased region" description="Polar residues" evidence="1">
    <location>
        <begin position="395"/>
        <end position="436"/>
    </location>
</feature>
<feature type="region of interest" description="Disordered" evidence="1">
    <location>
        <begin position="317"/>
        <end position="341"/>
    </location>
</feature>
<feature type="region of interest" description="Disordered" evidence="1">
    <location>
        <begin position="354"/>
        <end position="484"/>
    </location>
</feature>
<sequence>METAPGNLAPPGLIEHTLSGISITTGAITQFIRAVRSSHADLSSVTHELADLRLVLELLRDDPDIPPALLNYLPTLLNACAHSLVCIDIALTQCSDSTQWASSPSRESISGQQGKLRVLRRALALVLEVVTLATSRVSEGDTDAVKNNVLAEAEEIRLLQHGFDSGAVCPPLDLYLDAIIESVGQYHVGLRKTSSQGGSSATDIGQTGLEQGLDALQLQGRHGSALGAQREFMKSDEKKDQVRLDTGSPCPSGSPLLSHYSPYPEPVSFERLQQMKRGHQPQSQSEHTPGLQYLQQLEYMEHMQSLQQLQQHAQPPPFVRPLFATSSAQSSPVTQQAPRSASIWSTFRPSWASSASPTSKSEAFGANGGSSESPILQPERWAEQLQTPGRHAPSPSISSIHTRNQSLSSAFHPPSTSSLRSGVSSHGHSSNLSQGSVVYPFGPGSPDLSVAGPSTPATSFLRPSTPRSVFSDQRPSTPQSVVSFSPASALPVLSPPKNQAEKSPLPSVGIPSVTKPALDITPAGQLSDKGKNQDVAYIDTSPTLNLLATRHTNKYLKIWSNSKNAVHSTIKVTTYVQPQPRSREYFVRSHAVLSENASLIGISTHFGLTLEIYNFSKGGSGAKKVQVIDDAHRWAASQLDAYHTNFAPLVVYRPKGDRIDRFFLARHPGAKKPFWEDTTNGIDLTRAELPFMPKFPELAFSANSPFLVAAAGPRPGEPPRPFPTILIAWKMTPVSDAKLQAASPVGTIRPTESESESHHRPYRVCVPEYPALQTALPTCLAARGSLAVSIWIPANHTETQLPGNKYKRKPMPAPERFVLSWDIEANTTRIFAIPNVQACISPDCRRVAYCDANAGRFVVLDAVTGDEIWRWPDAARSTGFSSYGQLESLHKVTVFEFSADGQTMMVGDANGAVGMYSVREVAKEPDVVYELQDTTADNRFSTASLYVPLVLEGQKVSELES</sequence>
<comment type="caution">
    <text evidence="2">The sequence shown here is derived from an EMBL/GenBank/DDBJ whole genome shotgun (WGS) entry which is preliminary data.</text>
</comment>
<evidence type="ECO:0000313" key="2">
    <source>
        <dbReference type="EMBL" id="KAK0649226.1"/>
    </source>
</evidence>
<feature type="compositionally biased region" description="Low complexity" evidence="1">
    <location>
        <begin position="247"/>
        <end position="258"/>
    </location>
</feature>